<dbReference type="SUPFAM" id="SSF69593">
    <property type="entry name" value="Glycerol-3-phosphate (1)-acyltransferase"/>
    <property type="match status" value="1"/>
</dbReference>
<dbReference type="GO" id="GO:0003841">
    <property type="term" value="F:1-acylglycerol-3-phosphate O-acyltransferase activity"/>
    <property type="evidence" value="ECO:0007669"/>
    <property type="project" value="TreeGrafter"/>
</dbReference>
<sequence length="242" mass="25835">MRGVRGAWYDFIRFLAKSLVFWLTGGLKVVGSDNLPAEGPVIVAANHLSHLDPPAVACASRRRLTFMARKSLFKNRAFGWLISSVGAFPVRRGEADTEAVRLSLRLLGEGRAVLMFPEGTRGDGKSLGPISSGIAMLASRSGAAVVPVGLVGTHDKLPRGSKSIRRGRVTVVFGSPFTYEEVAEGISVPKVARERFAAELTRRILEACKTGGLELTASAAESPSRTTPQVDAANEHPTPESV</sequence>
<dbReference type="PANTHER" id="PTHR10434:SF11">
    <property type="entry name" value="1-ACYL-SN-GLYCEROL-3-PHOSPHATE ACYLTRANSFERASE"/>
    <property type="match status" value="1"/>
</dbReference>
<feature type="compositionally biased region" description="Polar residues" evidence="3">
    <location>
        <begin position="219"/>
        <end position="229"/>
    </location>
</feature>
<organism evidence="5 6">
    <name type="scientific">Candidatus Nitrosymbiomonas proteolyticus</name>
    <dbReference type="NCBI Taxonomy" id="2608984"/>
    <lineage>
        <taxon>Bacteria</taxon>
        <taxon>Bacillati</taxon>
        <taxon>Armatimonadota</taxon>
        <taxon>Armatimonadota incertae sedis</taxon>
        <taxon>Candidatus Nitrosymbiomonas</taxon>
    </lineage>
</organism>
<dbReference type="SMART" id="SM00563">
    <property type="entry name" value="PlsC"/>
    <property type="match status" value="1"/>
</dbReference>
<keyword evidence="1 5" id="KW-0808">Transferase</keyword>
<evidence type="ECO:0000256" key="1">
    <source>
        <dbReference type="ARBA" id="ARBA00022679"/>
    </source>
</evidence>
<feature type="compositionally biased region" description="Basic and acidic residues" evidence="3">
    <location>
        <begin position="233"/>
        <end position="242"/>
    </location>
</feature>
<feature type="region of interest" description="Disordered" evidence="3">
    <location>
        <begin position="216"/>
        <end position="242"/>
    </location>
</feature>
<feature type="domain" description="Phospholipid/glycerol acyltransferase" evidence="4">
    <location>
        <begin position="41"/>
        <end position="153"/>
    </location>
</feature>
<evidence type="ECO:0000313" key="6">
    <source>
        <dbReference type="Proteomes" id="UP000662873"/>
    </source>
</evidence>
<dbReference type="CDD" id="cd07989">
    <property type="entry name" value="LPLAT_AGPAT-like"/>
    <property type="match status" value="1"/>
</dbReference>
<dbReference type="AlphaFoldDB" id="A0A809S4B3"/>
<dbReference type="Proteomes" id="UP000662873">
    <property type="component" value="Chromosome"/>
</dbReference>
<dbReference type="PANTHER" id="PTHR10434">
    <property type="entry name" value="1-ACYL-SN-GLYCEROL-3-PHOSPHATE ACYLTRANSFERASE"/>
    <property type="match status" value="1"/>
</dbReference>
<accession>A0A809S4B3</accession>
<evidence type="ECO:0000313" key="5">
    <source>
        <dbReference type="EMBL" id="BBO23527.1"/>
    </source>
</evidence>
<protein>
    <submittedName>
        <fullName evidence="5">1-acyl-sn-glycerol-3-phosphate acyltransferase</fullName>
    </submittedName>
</protein>
<dbReference type="Pfam" id="PF01553">
    <property type="entry name" value="Acyltransferase"/>
    <property type="match status" value="1"/>
</dbReference>
<name>A0A809S4B3_9BACT</name>
<dbReference type="InterPro" id="IPR002123">
    <property type="entry name" value="Plipid/glycerol_acylTrfase"/>
</dbReference>
<evidence type="ECO:0000256" key="2">
    <source>
        <dbReference type="ARBA" id="ARBA00023315"/>
    </source>
</evidence>
<dbReference type="EMBL" id="AP021858">
    <property type="protein sequence ID" value="BBO23527.1"/>
    <property type="molecule type" value="Genomic_DNA"/>
</dbReference>
<gene>
    <name evidence="5" type="ORF">NPRO_11220</name>
</gene>
<dbReference type="KEGG" id="npy:NPRO_11220"/>
<proteinExistence type="predicted"/>
<dbReference type="GO" id="GO:0006654">
    <property type="term" value="P:phosphatidic acid biosynthetic process"/>
    <property type="evidence" value="ECO:0007669"/>
    <property type="project" value="TreeGrafter"/>
</dbReference>
<evidence type="ECO:0000259" key="4">
    <source>
        <dbReference type="SMART" id="SM00563"/>
    </source>
</evidence>
<evidence type="ECO:0000256" key="3">
    <source>
        <dbReference type="SAM" id="MobiDB-lite"/>
    </source>
</evidence>
<reference evidence="5" key="1">
    <citation type="journal article" name="DNA Res.">
        <title>The physiological potential of anammox bacteria as revealed by their core genome structure.</title>
        <authorList>
            <person name="Okubo T."/>
            <person name="Toyoda A."/>
            <person name="Fukuhara K."/>
            <person name="Uchiyama I."/>
            <person name="Harigaya Y."/>
            <person name="Kuroiwa M."/>
            <person name="Suzuki T."/>
            <person name="Murakami Y."/>
            <person name="Suwa Y."/>
            <person name="Takami H."/>
        </authorList>
    </citation>
    <scope>NUCLEOTIDE SEQUENCE</scope>
    <source>
        <strain evidence="5">317325-2</strain>
    </source>
</reference>
<keyword evidence="2 5" id="KW-0012">Acyltransferase</keyword>